<feature type="domain" description="SGNH hydrolase-type esterase" evidence="2">
    <location>
        <begin position="60"/>
        <end position="208"/>
    </location>
</feature>
<dbReference type="RefSeq" id="WP_045828859.1">
    <property type="nucleotide sequence ID" value="NZ_JZRB01000014.1"/>
</dbReference>
<dbReference type="InterPro" id="IPR036514">
    <property type="entry name" value="SGNH_hydro_sf"/>
</dbReference>
<dbReference type="Pfam" id="PF13472">
    <property type="entry name" value="Lipase_GDSL_2"/>
    <property type="match status" value="1"/>
</dbReference>
<dbReference type="GO" id="GO:0004622">
    <property type="term" value="F:phosphatidylcholine lysophospholipase activity"/>
    <property type="evidence" value="ECO:0007669"/>
    <property type="project" value="TreeGrafter"/>
</dbReference>
<sequence>MKRLTILLTLLFLAFGAAAKDNDHAKWEPDIQAFEATDKATPPPQNAVLFIGSSSIRFWKSLATDFPGYKVINRGFGGSDLDDATAFADRIVKPYHPAAIVVYAGDNDLQNGDTPEQVRDDFIAFVAKVRSYQADVPIAFISIKPSIARLALLPNIDLANQLIRDQAMKEKGVAFLDVAPAMVDADGKPRPELFIEDGLHMNPKGYALWVAQVGPWLADHAMAAQVKQTPNASPK</sequence>
<dbReference type="EMBL" id="JZRB01000014">
    <property type="protein sequence ID" value="KJV35762.1"/>
    <property type="molecule type" value="Genomic_DNA"/>
</dbReference>
<feature type="chain" id="PRO_5002463195" description="SGNH hydrolase-type esterase domain-containing protein" evidence="1">
    <location>
        <begin position="20"/>
        <end position="235"/>
    </location>
</feature>
<comment type="caution">
    <text evidence="3">The sequence shown here is derived from an EMBL/GenBank/DDBJ whole genome shotgun (WGS) entry which is preliminary data.</text>
</comment>
<feature type="signal peptide" evidence="1">
    <location>
        <begin position="1"/>
        <end position="19"/>
    </location>
</feature>
<accession>A0A0F3KXS9</accession>
<evidence type="ECO:0000313" key="3">
    <source>
        <dbReference type="EMBL" id="KJV35762.1"/>
    </source>
</evidence>
<evidence type="ECO:0000259" key="2">
    <source>
        <dbReference type="Pfam" id="PF13472"/>
    </source>
</evidence>
<protein>
    <recommendedName>
        <fullName evidence="2">SGNH hydrolase-type esterase domain-containing protein</fullName>
    </recommendedName>
</protein>
<keyword evidence="4" id="KW-1185">Reference proteome</keyword>
<dbReference type="PATRIC" id="fig|345309.4.peg.634"/>
<dbReference type="AlphaFoldDB" id="A0A0F3KXS9"/>
<reference evidence="3 4" key="1">
    <citation type="submission" date="2015-03" db="EMBL/GenBank/DDBJ databases">
        <title>Draft genome sequence of Luteibacter yeojuensis strain SU11.</title>
        <authorList>
            <person name="Sulaiman J."/>
            <person name="Priya K."/>
            <person name="Chan K.-G."/>
        </authorList>
    </citation>
    <scope>NUCLEOTIDE SEQUENCE [LARGE SCALE GENOMIC DNA]</scope>
    <source>
        <strain evidence="3 4">SU11</strain>
    </source>
</reference>
<dbReference type="OrthoDB" id="9790057at2"/>
<name>A0A0F3KXS9_9GAMM</name>
<dbReference type="InterPro" id="IPR051532">
    <property type="entry name" value="Ester_Hydrolysis_Enzymes"/>
</dbReference>
<proteinExistence type="predicted"/>
<gene>
    <name evidence="3" type="ORF">VI08_07150</name>
</gene>
<organism evidence="3 4">
    <name type="scientific">Luteibacter yeojuensis</name>
    <dbReference type="NCBI Taxonomy" id="345309"/>
    <lineage>
        <taxon>Bacteria</taxon>
        <taxon>Pseudomonadati</taxon>
        <taxon>Pseudomonadota</taxon>
        <taxon>Gammaproteobacteria</taxon>
        <taxon>Lysobacterales</taxon>
        <taxon>Rhodanobacteraceae</taxon>
        <taxon>Luteibacter</taxon>
    </lineage>
</organism>
<keyword evidence="1" id="KW-0732">Signal</keyword>
<dbReference type="PANTHER" id="PTHR30383">
    <property type="entry name" value="THIOESTERASE 1/PROTEASE 1/LYSOPHOSPHOLIPASE L1"/>
    <property type="match status" value="1"/>
</dbReference>
<dbReference type="Proteomes" id="UP000033651">
    <property type="component" value="Unassembled WGS sequence"/>
</dbReference>
<dbReference type="CDD" id="cd04502">
    <property type="entry name" value="SGNH_hydrolase_like_7"/>
    <property type="match status" value="1"/>
</dbReference>
<dbReference type="SUPFAM" id="SSF52266">
    <property type="entry name" value="SGNH hydrolase"/>
    <property type="match status" value="1"/>
</dbReference>
<evidence type="ECO:0000256" key="1">
    <source>
        <dbReference type="SAM" id="SignalP"/>
    </source>
</evidence>
<dbReference type="PANTHER" id="PTHR30383:SF5">
    <property type="entry name" value="SGNH HYDROLASE-TYPE ESTERASE DOMAIN-CONTAINING PROTEIN"/>
    <property type="match status" value="1"/>
</dbReference>
<evidence type="ECO:0000313" key="4">
    <source>
        <dbReference type="Proteomes" id="UP000033651"/>
    </source>
</evidence>
<dbReference type="Gene3D" id="3.40.50.1110">
    <property type="entry name" value="SGNH hydrolase"/>
    <property type="match status" value="1"/>
</dbReference>
<dbReference type="InterPro" id="IPR013830">
    <property type="entry name" value="SGNH_hydro"/>
</dbReference>